<dbReference type="GO" id="GO:0005509">
    <property type="term" value="F:calcium ion binding"/>
    <property type="evidence" value="ECO:0007669"/>
    <property type="project" value="InterPro"/>
</dbReference>
<evidence type="ECO:0000256" key="8">
    <source>
        <dbReference type="RuleBase" id="RU361193"/>
    </source>
</evidence>
<dbReference type="Gene3D" id="1.50.10.10">
    <property type="match status" value="1"/>
</dbReference>
<dbReference type="Pfam" id="PF01532">
    <property type="entry name" value="Glyco_hydro_47"/>
    <property type="match status" value="1"/>
</dbReference>
<keyword evidence="5 7" id="KW-1015">Disulfide bond</keyword>
<dbReference type="UniPathway" id="UPA00378"/>
<dbReference type="PANTHER" id="PTHR11742">
    <property type="entry name" value="MANNOSYL-OLIGOSACCHARIDE ALPHA-1,2-MANNOSIDASE-RELATED"/>
    <property type="match status" value="1"/>
</dbReference>
<evidence type="ECO:0000256" key="9">
    <source>
        <dbReference type="SAM" id="SignalP"/>
    </source>
</evidence>
<evidence type="ECO:0000313" key="11">
    <source>
        <dbReference type="Proteomes" id="UP000258309"/>
    </source>
</evidence>
<dbReference type="InterPro" id="IPR050749">
    <property type="entry name" value="Glycosyl_Hydrolase_47"/>
</dbReference>
<comment type="similarity">
    <text evidence="3 8">Belongs to the glycosyl hydrolase 47 family.</text>
</comment>
<organism evidence="10 11">
    <name type="scientific">Scytalidium lignicola</name>
    <name type="common">Hyphomycete</name>
    <dbReference type="NCBI Taxonomy" id="5539"/>
    <lineage>
        <taxon>Eukaryota</taxon>
        <taxon>Fungi</taxon>
        <taxon>Dikarya</taxon>
        <taxon>Ascomycota</taxon>
        <taxon>Pezizomycotina</taxon>
        <taxon>Leotiomycetes</taxon>
        <taxon>Leotiomycetes incertae sedis</taxon>
        <taxon>Scytalidium</taxon>
    </lineage>
</organism>
<evidence type="ECO:0000256" key="3">
    <source>
        <dbReference type="ARBA" id="ARBA00007658"/>
    </source>
</evidence>
<reference evidence="10 11" key="1">
    <citation type="submission" date="2018-05" db="EMBL/GenBank/DDBJ databases">
        <title>Draft genome sequence of Scytalidium lignicola DSM 105466, a ubiquitous saprotrophic fungus.</title>
        <authorList>
            <person name="Buettner E."/>
            <person name="Gebauer A.M."/>
            <person name="Hofrichter M."/>
            <person name="Liers C."/>
            <person name="Kellner H."/>
        </authorList>
    </citation>
    <scope>NUCLEOTIDE SEQUENCE [LARGE SCALE GENOMIC DNA]</scope>
    <source>
        <strain evidence="10 11">DSM 105466</strain>
    </source>
</reference>
<dbReference type="GO" id="GO:0004571">
    <property type="term" value="F:mannosyl-oligosaccharide 1,2-alpha-mannosidase activity"/>
    <property type="evidence" value="ECO:0007669"/>
    <property type="project" value="InterPro"/>
</dbReference>
<dbReference type="InterPro" id="IPR001382">
    <property type="entry name" value="Glyco_hydro_47"/>
</dbReference>
<dbReference type="GO" id="GO:0005783">
    <property type="term" value="C:endoplasmic reticulum"/>
    <property type="evidence" value="ECO:0007669"/>
    <property type="project" value="TreeGrafter"/>
</dbReference>
<dbReference type="Proteomes" id="UP000258309">
    <property type="component" value="Unassembled WGS sequence"/>
</dbReference>
<dbReference type="SUPFAM" id="SSF48225">
    <property type="entry name" value="Seven-hairpin glycosidases"/>
    <property type="match status" value="1"/>
</dbReference>
<keyword evidence="6" id="KW-0479">Metal-binding</keyword>
<accession>A0A3E2HLG9</accession>
<keyword evidence="6" id="KW-0106">Calcium</keyword>
<feature type="non-terminal residue" evidence="10">
    <location>
        <position position="1"/>
    </location>
</feature>
<evidence type="ECO:0000256" key="6">
    <source>
        <dbReference type="PIRSR" id="PIRSR601382-2"/>
    </source>
</evidence>
<dbReference type="STRING" id="5539.A0A3E2HLG9"/>
<evidence type="ECO:0000256" key="4">
    <source>
        <dbReference type="ARBA" id="ARBA00022801"/>
    </source>
</evidence>
<dbReference type="InterPro" id="IPR036026">
    <property type="entry name" value="Seven-hairpin_glycosidases"/>
</dbReference>
<feature type="binding site" evidence="6">
    <location>
        <position position="604"/>
    </location>
    <ligand>
        <name>Ca(2+)</name>
        <dbReference type="ChEBI" id="CHEBI:29108"/>
    </ligand>
</feature>
<gene>
    <name evidence="10" type="ORF">B7463_g2102</name>
</gene>
<keyword evidence="9" id="KW-0732">Signal</keyword>
<comment type="pathway">
    <text evidence="2">Protein modification; protein glycosylation.</text>
</comment>
<name>A0A3E2HLG9_SCYLI</name>
<dbReference type="GO" id="GO:0005975">
    <property type="term" value="P:carbohydrate metabolic process"/>
    <property type="evidence" value="ECO:0007669"/>
    <property type="project" value="InterPro"/>
</dbReference>
<evidence type="ECO:0000313" key="10">
    <source>
        <dbReference type="EMBL" id="RFU34237.1"/>
    </source>
</evidence>
<evidence type="ECO:0000256" key="1">
    <source>
        <dbReference type="ARBA" id="ARBA00001913"/>
    </source>
</evidence>
<dbReference type="PANTHER" id="PTHR11742:SF103">
    <property type="entry name" value="ENDOPLASMIC RETICULUM MANNOSIDASE MNL2-RELATED"/>
    <property type="match status" value="1"/>
</dbReference>
<keyword evidence="4 8" id="KW-0378">Hydrolase</keyword>
<dbReference type="OrthoDB" id="8118055at2759"/>
<evidence type="ECO:0000256" key="7">
    <source>
        <dbReference type="PIRSR" id="PIRSR601382-3"/>
    </source>
</evidence>
<keyword evidence="11" id="KW-1185">Reference proteome</keyword>
<dbReference type="EMBL" id="NCSJ02000023">
    <property type="protein sequence ID" value="RFU34237.1"/>
    <property type="molecule type" value="Genomic_DNA"/>
</dbReference>
<feature type="chain" id="PRO_5017829883" description="alpha-1,2-Mannosidase" evidence="9">
    <location>
        <begin position="34"/>
        <end position="615"/>
    </location>
</feature>
<proteinExistence type="inferred from homology"/>
<keyword evidence="8" id="KW-0326">Glycosidase</keyword>
<dbReference type="InterPro" id="IPR012341">
    <property type="entry name" value="6hp_glycosidase-like_sf"/>
</dbReference>
<comment type="cofactor">
    <cofactor evidence="1 6">
        <name>Ca(2+)</name>
        <dbReference type="ChEBI" id="CHEBI:29108"/>
    </cofactor>
</comment>
<dbReference type="PRINTS" id="PR00747">
    <property type="entry name" value="GLYHDRLASE47"/>
</dbReference>
<comment type="caution">
    <text evidence="10">The sequence shown here is derived from an EMBL/GenBank/DDBJ whole genome shotgun (WGS) entry which is preliminary data.</text>
</comment>
<protein>
    <recommendedName>
        <fullName evidence="8">alpha-1,2-Mannosidase</fullName>
        <ecNumber evidence="8">3.2.1.-</ecNumber>
    </recommendedName>
</protein>
<dbReference type="AlphaFoldDB" id="A0A3E2HLG9"/>
<dbReference type="GO" id="GO:0016020">
    <property type="term" value="C:membrane"/>
    <property type="evidence" value="ECO:0007669"/>
    <property type="project" value="InterPro"/>
</dbReference>
<feature type="signal peptide" evidence="9">
    <location>
        <begin position="1"/>
        <end position="33"/>
    </location>
</feature>
<dbReference type="EC" id="3.2.1.-" evidence="8"/>
<dbReference type="OMA" id="FEWADWE"/>
<feature type="disulfide bond" evidence="7">
    <location>
        <begin position="427"/>
        <end position="456"/>
    </location>
</feature>
<dbReference type="GO" id="GO:0036503">
    <property type="term" value="P:ERAD pathway"/>
    <property type="evidence" value="ECO:0007669"/>
    <property type="project" value="UniProtKB-ARBA"/>
</dbReference>
<feature type="non-terminal residue" evidence="10">
    <location>
        <position position="615"/>
    </location>
</feature>
<evidence type="ECO:0000256" key="5">
    <source>
        <dbReference type="ARBA" id="ARBA00023157"/>
    </source>
</evidence>
<evidence type="ECO:0000256" key="2">
    <source>
        <dbReference type="ARBA" id="ARBA00004922"/>
    </source>
</evidence>
<sequence length="615" mass="70118">MRHSRMLRATWLFFFIAVLTWLCFRWLGRPSDGVDGTFEVPVPYDTYQRGKGRFEVPPNEAIPPSIRWTPTPEHFPVKNMVSLPQGKAQRLPRVQHVFTQESEAAKADRMVKLDTIKSAFQRSWKAYQSKAWMHDELCPISGKFKDPFNGWGGTLIDSLDTLWIMNMKDEFSEAVSAIRELDFKTSVRKDIPLKKTTMKDLGGLLSAYDISGGKHKILLNKAVELGEILMGAFDTPNRMPLLNLEWDPASASKPRRTKSVAVLAEMGTLSLEFTRLAQLTGKAKYYDAIDRITNAFQNWQAHTQLPGMWPAIINPSGCSNSQGDGPSCKVVDMLSSSPVSSNDTFTLGPRSDSMYEYLPKEYILLAGREEKYRHMYEKVIEVAKAKLMFRPMTKEDDDILVSGSLVMQNAPQKGESTFIPHNNHLTCYAGGMIAMAAKVFERDDDLSIAVKLTNGCIWGYEKTASGIMPEEILRIPCPSWGSCKWDEELWQKALREYSTYKTIAGAIITKKYYMLRPEVIESVFYLYRITGEDYWREKGWAMFKSIEAATRTEFGNAEVDDVTLEDPPKRDSMQSFWMAETLKYFYLLFSSEDMISLDDFVFNTEAHPLLRPKPV</sequence>